<feature type="signal peptide" evidence="1">
    <location>
        <begin position="1"/>
        <end position="25"/>
    </location>
</feature>
<dbReference type="InterPro" id="IPR050490">
    <property type="entry name" value="Bact_solute-bd_prot1"/>
</dbReference>
<feature type="domain" description="DUF3502" evidence="2">
    <location>
        <begin position="436"/>
        <end position="502"/>
    </location>
</feature>
<dbReference type="PROSITE" id="PS51257">
    <property type="entry name" value="PROKAR_LIPOPROTEIN"/>
    <property type="match status" value="1"/>
</dbReference>
<dbReference type="InterPro" id="IPR006059">
    <property type="entry name" value="SBP"/>
</dbReference>
<organism evidence="3 4">
    <name type="scientific">Paenibacillus solanacearum</name>
    <dbReference type="NCBI Taxonomy" id="2048548"/>
    <lineage>
        <taxon>Bacteria</taxon>
        <taxon>Bacillati</taxon>
        <taxon>Bacillota</taxon>
        <taxon>Bacilli</taxon>
        <taxon>Bacillales</taxon>
        <taxon>Paenibacillaceae</taxon>
        <taxon>Paenibacillus</taxon>
    </lineage>
</organism>
<evidence type="ECO:0000313" key="3">
    <source>
        <dbReference type="EMBL" id="CAG7623208.1"/>
    </source>
</evidence>
<proteinExistence type="predicted"/>
<evidence type="ECO:0000313" key="4">
    <source>
        <dbReference type="Proteomes" id="UP000693672"/>
    </source>
</evidence>
<name>A0A916K0S6_9BACL</name>
<keyword evidence="1" id="KW-0732">Signal</keyword>
<dbReference type="EMBL" id="CAJVAS010000009">
    <property type="protein sequence ID" value="CAG7623208.1"/>
    <property type="molecule type" value="Genomic_DNA"/>
</dbReference>
<dbReference type="Pfam" id="PF13416">
    <property type="entry name" value="SBP_bac_8"/>
    <property type="match status" value="1"/>
</dbReference>
<dbReference type="RefSeq" id="WP_218092279.1">
    <property type="nucleotide sequence ID" value="NZ_CAJVAS010000009.1"/>
</dbReference>
<accession>A0A916K0S6</accession>
<dbReference type="Proteomes" id="UP000693672">
    <property type="component" value="Unassembled WGS sequence"/>
</dbReference>
<keyword evidence="4" id="KW-1185">Reference proteome</keyword>
<dbReference type="AlphaFoldDB" id="A0A916K0S6"/>
<comment type="caution">
    <text evidence="3">The sequence shown here is derived from an EMBL/GenBank/DDBJ whole genome shotgun (WGS) entry which is preliminary data.</text>
</comment>
<evidence type="ECO:0000256" key="1">
    <source>
        <dbReference type="SAM" id="SignalP"/>
    </source>
</evidence>
<evidence type="ECO:0000259" key="2">
    <source>
        <dbReference type="Pfam" id="PF12010"/>
    </source>
</evidence>
<gene>
    <name evidence="3" type="ORF">PAESOLCIP111_02495</name>
</gene>
<sequence>MSRIISIAIAAVLVFTLLSGCSGDASEPARRAGNVPAGESPRGAVKIKYVVPGVESRDHMEVMAAVNRKLADDGIGVEVEQRFIPPDVWEQKINLMLSMGEEFDLFHIMQDRVPFSTYMGKGALADITASVEKYGSHLKKAIPQDMWDGAQAEGKTYTVPTYWVEMASEGQFDIRLDMLRQNHLDVPRTPEQLLQTMQVVMNNWKGKRKPYLPVKGDFDPIAVHTTVLHRAYDSFPFTVKDKLFYVNQSGDVLSWIETPEFRKDAEFMRKAYTMGLLHPDLLVMKQEQVKAQLDSGEWFVYFGTGGSLGALRKVNPAAVNTDVDAVYFRPEKPYLRPLTIKNSNAVPVTSKHADEAVRFLDWIYASQDNYDLIQYGFEGRHYTTDGERDVQKLKGYSGSETQLGNIHFIRTNKVSGLPANNRVLYQPNDQAQNSVAANFIFDPTPVKAEYANVMSEAAASVTPIYMGVLAYDEAFPAALDRMKSAGLDRVVAEYVRQFREWRGASGKSSIEGRDSQ</sequence>
<feature type="chain" id="PRO_5038820527" description="DUF3502 domain-containing protein" evidence="1">
    <location>
        <begin position="26"/>
        <end position="516"/>
    </location>
</feature>
<dbReference type="PANTHER" id="PTHR43649:SF12">
    <property type="entry name" value="DIACETYLCHITOBIOSE BINDING PROTEIN DASA"/>
    <property type="match status" value="1"/>
</dbReference>
<dbReference type="PANTHER" id="PTHR43649">
    <property type="entry name" value="ARABINOSE-BINDING PROTEIN-RELATED"/>
    <property type="match status" value="1"/>
</dbReference>
<dbReference type="InterPro" id="IPR022627">
    <property type="entry name" value="DUF3502"/>
</dbReference>
<dbReference type="Pfam" id="PF12010">
    <property type="entry name" value="DUF3502"/>
    <property type="match status" value="1"/>
</dbReference>
<reference evidence="3" key="1">
    <citation type="submission" date="2021-06" db="EMBL/GenBank/DDBJ databases">
        <authorList>
            <person name="Criscuolo A."/>
        </authorList>
    </citation>
    <scope>NUCLEOTIDE SEQUENCE</scope>
    <source>
        <strain evidence="3">CIP111600</strain>
    </source>
</reference>
<protein>
    <recommendedName>
        <fullName evidence="2">DUF3502 domain-containing protein</fullName>
    </recommendedName>
</protein>